<protein>
    <submittedName>
        <fullName evidence="2">Hypp9476 protein</fullName>
    </submittedName>
</protein>
<accession>A0A8S4MNB1</accession>
<dbReference type="EMBL" id="CAKMNS010000155">
    <property type="protein sequence ID" value="CAH1277089.1"/>
    <property type="molecule type" value="Genomic_DNA"/>
</dbReference>
<keyword evidence="1" id="KW-0175">Coiled coil</keyword>
<organism evidence="2 3">
    <name type="scientific">Branchiostoma lanceolatum</name>
    <name type="common">Common lancelet</name>
    <name type="synonym">Amphioxus lanceolatum</name>
    <dbReference type="NCBI Taxonomy" id="7740"/>
    <lineage>
        <taxon>Eukaryota</taxon>
        <taxon>Metazoa</taxon>
        <taxon>Chordata</taxon>
        <taxon>Cephalochordata</taxon>
        <taxon>Leptocardii</taxon>
        <taxon>Amphioxiformes</taxon>
        <taxon>Branchiostomatidae</taxon>
        <taxon>Branchiostoma</taxon>
    </lineage>
</organism>
<evidence type="ECO:0000313" key="2">
    <source>
        <dbReference type="EMBL" id="CAH1277089.1"/>
    </source>
</evidence>
<dbReference type="AlphaFoldDB" id="A0A8S4MNB1"/>
<proteinExistence type="predicted"/>
<reference evidence="2" key="1">
    <citation type="submission" date="2022-01" db="EMBL/GenBank/DDBJ databases">
        <authorList>
            <person name="Braso-Vives M."/>
        </authorList>
    </citation>
    <scope>NUCLEOTIDE SEQUENCE</scope>
</reference>
<gene>
    <name evidence="2" type="primary">Hypp9476</name>
    <name evidence="2" type="ORF">BLAG_LOCUS25967</name>
</gene>
<feature type="coiled-coil region" evidence="1">
    <location>
        <begin position="28"/>
        <end position="65"/>
    </location>
</feature>
<comment type="caution">
    <text evidence="2">The sequence shown here is derived from an EMBL/GenBank/DDBJ whole genome shotgun (WGS) entry which is preliminary data.</text>
</comment>
<evidence type="ECO:0000313" key="3">
    <source>
        <dbReference type="Proteomes" id="UP000838412"/>
    </source>
</evidence>
<sequence length="111" mass="13245">MSETQVVEERSTTEIEKDKTVRIKNTQEKNKEIKAKRLESLLQRQREKDEKMKRLRQKKIALTEEEVKLGGLWKTSEEVDEKMNALPKPHQTEAVKFQLQFHKKVLRSEEL</sequence>
<keyword evidence="3" id="KW-1185">Reference proteome</keyword>
<name>A0A8S4MNB1_BRALA</name>
<dbReference type="Proteomes" id="UP000838412">
    <property type="component" value="Unassembled WGS sequence"/>
</dbReference>
<evidence type="ECO:0000256" key="1">
    <source>
        <dbReference type="SAM" id="Coils"/>
    </source>
</evidence>